<keyword evidence="1" id="KW-0472">Membrane</keyword>
<dbReference type="EMBL" id="CAMXCT020000180">
    <property type="protein sequence ID" value="CAL1128459.1"/>
    <property type="molecule type" value="Genomic_DNA"/>
</dbReference>
<evidence type="ECO:0000313" key="2">
    <source>
        <dbReference type="EMBL" id="CAI3975084.1"/>
    </source>
</evidence>
<keyword evidence="1" id="KW-1133">Transmembrane helix</keyword>
<dbReference type="EMBL" id="CAMXCT010000180">
    <property type="protein sequence ID" value="CAI3975084.1"/>
    <property type="molecule type" value="Genomic_DNA"/>
</dbReference>
<keyword evidence="1" id="KW-0812">Transmembrane</keyword>
<reference evidence="3" key="2">
    <citation type="submission" date="2024-04" db="EMBL/GenBank/DDBJ databases">
        <authorList>
            <person name="Chen Y."/>
            <person name="Shah S."/>
            <person name="Dougan E. K."/>
            <person name="Thang M."/>
            <person name="Chan C."/>
        </authorList>
    </citation>
    <scope>NUCLEOTIDE SEQUENCE [LARGE SCALE GENOMIC DNA]</scope>
</reference>
<proteinExistence type="predicted"/>
<evidence type="ECO:0000313" key="4">
    <source>
        <dbReference type="Proteomes" id="UP001152797"/>
    </source>
</evidence>
<organism evidence="2">
    <name type="scientific">Cladocopium goreaui</name>
    <dbReference type="NCBI Taxonomy" id="2562237"/>
    <lineage>
        <taxon>Eukaryota</taxon>
        <taxon>Sar</taxon>
        <taxon>Alveolata</taxon>
        <taxon>Dinophyceae</taxon>
        <taxon>Suessiales</taxon>
        <taxon>Symbiodiniaceae</taxon>
        <taxon>Cladocopium</taxon>
    </lineage>
</organism>
<name>A0A9P1BKI8_9DINO</name>
<dbReference type="OrthoDB" id="429624at2759"/>
<gene>
    <name evidence="2" type="ORF">C1SCF055_LOCUS3445</name>
</gene>
<comment type="caution">
    <text evidence="2">The sequence shown here is derived from an EMBL/GenBank/DDBJ whole genome shotgun (WGS) entry which is preliminary data.</text>
</comment>
<dbReference type="Proteomes" id="UP001152797">
    <property type="component" value="Unassembled WGS sequence"/>
</dbReference>
<accession>A0A9P1BKI8</accession>
<keyword evidence="4" id="KW-1185">Reference proteome</keyword>
<protein>
    <submittedName>
        <fullName evidence="2">Uncharacterized protein</fullName>
    </submittedName>
</protein>
<reference evidence="2" key="1">
    <citation type="submission" date="2022-10" db="EMBL/GenBank/DDBJ databases">
        <authorList>
            <person name="Chen Y."/>
            <person name="Dougan E. K."/>
            <person name="Chan C."/>
            <person name="Rhodes N."/>
            <person name="Thang M."/>
        </authorList>
    </citation>
    <scope>NUCLEOTIDE SEQUENCE</scope>
</reference>
<dbReference type="AlphaFoldDB" id="A0A9P1BKI8"/>
<evidence type="ECO:0000313" key="3">
    <source>
        <dbReference type="EMBL" id="CAL1128459.1"/>
    </source>
</evidence>
<dbReference type="EMBL" id="CAMXCT030000180">
    <property type="protein sequence ID" value="CAL4762396.1"/>
    <property type="molecule type" value="Genomic_DNA"/>
</dbReference>
<feature type="transmembrane region" description="Helical" evidence="1">
    <location>
        <begin position="236"/>
        <end position="265"/>
    </location>
</feature>
<sequence>MEETTMEAGTATAVEAGDFALLRVVNEGHRTPVFWTLRKMHRNACQCWLLPHLVIISLLIDLLSFPIRCILGISPDDKRLLLRYQFRPRPDVAMSDDLITDLVLGPAVSKDSLALEIVAPGSEDPSSTSLSALRTLLTSGDATGFKELARSYVTPKSLEPRSCPNERMEAVKAAALAISAETFRRGAGEETDPPQLSQKWVQVFIHFDGRVPLYFCDWQWGTWFWYCGRRYPLFPVGIFFVMFALLCNLADVMMAPFIGIMYLVLGSKGLQWDAEGKHEVKAYLYTLDQGGEGVEYKTEGYMAVLRSDYNGPSYITGFNKCCRSSYQRWALKELLRSFEVPQEVNLYQDFGCYFMATELQLITREEMLKKIQGVQTTCGCCC</sequence>
<evidence type="ECO:0000256" key="1">
    <source>
        <dbReference type="SAM" id="Phobius"/>
    </source>
</evidence>